<feature type="transmembrane region" description="Helical" evidence="1">
    <location>
        <begin position="64"/>
        <end position="83"/>
    </location>
</feature>
<evidence type="ECO:0000256" key="1">
    <source>
        <dbReference type="SAM" id="Phobius"/>
    </source>
</evidence>
<keyword evidence="1" id="KW-0472">Membrane</keyword>
<keyword evidence="3" id="KW-1185">Reference proteome</keyword>
<dbReference type="EMBL" id="FXAM01000001">
    <property type="protein sequence ID" value="SMF95583.1"/>
    <property type="molecule type" value="Genomic_DNA"/>
</dbReference>
<dbReference type="RefSeq" id="WP_085213925.1">
    <property type="nucleotide sequence ID" value="NZ_FXAM01000001.1"/>
</dbReference>
<accession>A0A1Y6D423</accession>
<dbReference type="AlphaFoldDB" id="A0A1Y6D423"/>
<evidence type="ECO:0000313" key="3">
    <source>
        <dbReference type="Proteomes" id="UP000192923"/>
    </source>
</evidence>
<gene>
    <name evidence="2" type="ORF">SAMN02949497_2948</name>
</gene>
<feature type="transmembrane region" description="Helical" evidence="1">
    <location>
        <begin position="29"/>
        <end position="52"/>
    </location>
</feature>
<keyword evidence="1" id="KW-0812">Transmembrane</keyword>
<reference evidence="2 3" key="1">
    <citation type="submission" date="2016-12" db="EMBL/GenBank/DDBJ databases">
        <authorList>
            <person name="Song W.-J."/>
            <person name="Kurnit D.M."/>
        </authorList>
    </citation>
    <scope>NUCLEOTIDE SEQUENCE [LARGE SCALE GENOMIC DNA]</scope>
    <source>
        <strain evidence="2 3">175</strain>
    </source>
</reference>
<evidence type="ECO:0000313" key="2">
    <source>
        <dbReference type="EMBL" id="SMF95583.1"/>
    </source>
</evidence>
<protein>
    <recommendedName>
        <fullName evidence="4">2TM domain-containing protein</fullName>
    </recommendedName>
</protein>
<dbReference type="STRING" id="1760988.SAMN02949497_2948"/>
<dbReference type="OrthoDB" id="5986784at2"/>
<proteinExistence type="predicted"/>
<organism evidence="2 3">
    <name type="scientific">Methylomagnum ishizawai</name>
    <dbReference type="NCBI Taxonomy" id="1760988"/>
    <lineage>
        <taxon>Bacteria</taxon>
        <taxon>Pseudomonadati</taxon>
        <taxon>Pseudomonadota</taxon>
        <taxon>Gammaproteobacteria</taxon>
        <taxon>Methylococcales</taxon>
        <taxon>Methylococcaceae</taxon>
        <taxon>Methylomagnum</taxon>
    </lineage>
</organism>
<evidence type="ECO:0008006" key="4">
    <source>
        <dbReference type="Google" id="ProtNLM"/>
    </source>
</evidence>
<sequence length="103" mass="12209">MSKPVRADWPPERLAEWERLRALGMRRFVWSYGVLRWGGFMFCFSMAVFQYSRFGSVFSAEGNWLLRVVLALATWTFVGYLHGRSLWFRNEREYAGQRAGFRA</sequence>
<dbReference type="Proteomes" id="UP000192923">
    <property type="component" value="Unassembled WGS sequence"/>
</dbReference>
<keyword evidence="1" id="KW-1133">Transmembrane helix</keyword>
<name>A0A1Y6D423_9GAMM</name>